<accession>E6QA95</accession>
<dbReference type="AlphaFoldDB" id="E6QA95"/>
<organism evidence="1">
    <name type="scientific">mine drainage metagenome</name>
    <dbReference type="NCBI Taxonomy" id="410659"/>
    <lineage>
        <taxon>unclassified sequences</taxon>
        <taxon>metagenomes</taxon>
        <taxon>ecological metagenomes</taxon>
    </lineage>
</organism>
<reference evidence="1" key="1">
    <citation type="submission" date="2009-10" db="EMBL/GenBank/DDBJ databases">
        <title>Diversity of trophic interactions inside an arsenic-rich microbial ecosystem.</title>
        <authorList>
            <person name="Bertin P.N."/>
            <person name="Heinrich-Salmeron A."/>
            <person name="Pelletier E."/>
            <person name="Goulhen-Chollet F."/>
            <person name="Arsene-Ploetze F."/>
            <person name="Gallien S."/>
            <person name="Calteau A."/>
            <person name="Vallenet D."/>
            <person name="Casiot C."/>
            <person name="Chane-Woon-Ming B."/>
            <person name="Giloteaux L."/>
            <person name="Barakat M."/>
            <person name="Bonnefoy V."/>
            <person name="Bruneel O."/>
            <person name="Chandler M."/>
            <person name="Cleiss J."/>
            <person name="Duran R."/>
            <person name="Elbaz-Poulichet F."/>
            <person name="Fonknechten N."/>
            <person name="Lauga B."/>
            <person name="Mornico D."/>
            <person name="Ortet P."/>
            <person name="Schaeffer C."/>
            <person name="Siguier P."/>
            <person name="Alexander Thil Smith A."/>
            <person name="Van Dorsselaer A."/>
            <person name="Weissenbach J."/>
            <person name="Medigue C."/>
            <person name="Le Paslier D."/>
        </authorList>
    </citation>
    <scope>NUCLEOTIDE SEQUENCE</scope>
</reference>
<sequence length="24" mass="2888">MNIDVTQGSHQCWDWSLSYSRSWT</sequence>
<evidence type="ECO:0000313" key="1">
    <source>
        <dbReference type="EMBL" id="CBI04121.1"/>
    </source>
</evidence>
<name>E6QA95_9ZZZZ</name>
<dbReference type="EMBL" id="CABP01000047">
    <property type="protein sequence ID" value="CBI04121.1"/>
    <property type="molecule type" value="Genomic_DNA"/>
</dbReference>
<proteinExistence type="predicted"/>
<protein>
    <submittedName>
        <fullName evidence="1">Uncharacterized protein</fullName>
    </submittedName>
</protein>
<comment type="caution">
    <text evidence="1">The sequence shown here is derived from an EMBL/GenBank/DDBJ whole genome shotgun (WGS) entry which is preliminary data.</text>
</comment>
<gene>
    <name evidence="1" type="ORF">CARN5_2431</name>
</gene>